<evidence type="ECO:0000256" key="1">
    <source>
        <dbReference type="ARBA" id="ARBA00022723"/>
    </source>
</evidence>
<dbReference type="PROSITE" id="PS50134">
    <property type="entry name" value="ZF_TAZ"/>
    <property type="match status" value="1"/>
</dbReference>
<feature type="region of interest" description="Disordered" evidence="5">
    <location>
        <begin position="192"/>
        <end position="217"/>
    </location>
</feature>
<reference evidence="7" key="1">
    <citation type="submission" date="2020-08" db="EMBL/GenBank/DDBJ databases">
        <title>Multicomponent nature underlies the extraordinary mechanical properties of spider dragline silk.</title>
        <authorList>
            <person name="Kono N."/>
            <person name="Nakamura H."/>
            <person name="Mori M."/>
            <person name="Yoshida Y."/>
            <person name="Ohtoshi R."/>
            <person name="Malay A.D."/>
            <person name="Moran D.A.P."/>
            <person name="Tomita M."/>
            <person name="Numata K."/>
            <person name="Arakawa K."/>
        </authorList>
    </citation>
    <scope>NUCLEOTIDE SEQUENCE</scope>
</reference>
<evidence type="ECO:0000256" key="3">
    <source>
        <dbReference type="ARBA" id="ARBA00022833"/>
    </source>
</evidence>
<keyword evidence="1 4" id="KW-0479">Metal-binding</keyword>
<evidence type="ECO:0000256" key="4">
    <source>
        <dbReference type="PROSITE-ProRule" id="PRU00203"/>
    </source>
</evidence>
<dbReference type="EMBL" id="BMAV01000810">
    <property type="protein sequence ID" value="GFY38369.1"/>
    <property type="molecule type" value="Genomic_DNA"/>
</dbReference>
<accession>A0A8X6WQ84</accession>
<evidence type="ECO:0000313" key="7">
    <source>
        <dbReference type="EMBL" id="GFY38369.1"/>
    </source>
</evidence>
<comment type="caution">
    <text evidence="7">The sequence shown here is derived from an EMBL/GenBank/DDBJ whole genome shotgun (WGS) entry which is preliminary data.</text>
</comment>
<dbReference type="Proteomes" id="UP000886998">
    <property type="component" value="Unassembled WGS sequence"/>
</dbReference>
<dbReference type="Pfam" id="PF02135">
    <property type="entry name" value="zf-TAZ"/>
    <property type="match status" value="1"/>
</dbReference>
<feature type="zinc finger region" description="TAZ-type" evidence="4">
    <location>
        <begin position="6"/>
        <end position="93"/>
    </location>
</feature>
<proteinExistence type="predicted"/>
<dbReference type="OrthoDB" id="10428462at2759"/>
<dbReference type="SUPFAM" id="SSF57933">
    <property type="entry name" value="TAZ domain"/>
    <property type="match status" value="1"/>
</dbReference>
<keyword evidence="2 4" id="KW-0863">Zinc-finger</keyword>
<feature type="domain" description="TAZ-type" evidence="6">
    <location>
        <begin position="6"/>
        <end position="93"/>
    </location>
</feature>
<dbReference type="GO" id="GO:0008270">
    <property type="term" value="F:zinc ion binding"/>
    <property type="evidence" value="ECO:0007669"/>
    <property type="project" value="UniProtKB-KW"/>
</dbReference>
<organism evidence="7 8">
    <name type="scientific">Trichonephila inaurata madagascariensis</name>
    <dbReference type="NCBI Taxonomy" id="2747483"/>
    <lineage>
        <taxon>Eukaryota</taxon>
        <taxon>Metazoa</taxon>
        <taxon>Ecdysozoa</taxon>
        <taxon>Arthropoda</taxon>
        <taxon>Chelicerata</taxon>
        <taxon>Arachnida</taxon>
        <taxon>Araneae</taxon>
        <taxon>Araneomorphae</taxon>
        <taxon>Entelegynae</taxon>
        <taxon>Araneoidea</taxon>
        <taxon>Nephilidae</taxon>
        <taxon>Trichonephila</taxon>
        <taxon>Trichonephila inaurata</taxon>
    </lineage>
</organism>
<evidence type="ECO:0000313" key="8">
    <source>
        <dbReference type="Proteomes" id="UP000886998"/>
    </source>
</evidence>
<keyword evidence="8" id="KW-1185">Reference proteome</keyword>
<dbReference type="InterPro" id="IPR035898">
    <property type="entry name" value="TAZ_dom_sf"/>
</dbReference>
<evidence type="ECO:0000259" key="6">
    <source>
        <dbReference type="PROSITE" id="PS50134"/>
    </source>
</evidence>
<keyword evidence="3 4" id="KW-0862">Zinc</keyword>
<sequence length="255" mass="29216">MDLPIDGDVNGFILRKGMDLNTFDYRYLEHASICNDLNCAIETCMIIKAYIQHVINCLDLVFCMKCHFFFSLVGRHFINCRRKNCPTFLCEKIAQVQSNISSGTVETNPGTSTSEPVFQEGCRNDRILTEKLINFVKHDRTFKNAQLKSSSINFSSFNLALPPNVPSTSKEFFQQPPEKILPVLQFDFQQNAPSTSRKSFQDQSHTEHRSKRIKKEHIDDTIISMDSEHIDDTIISMDSEHIDDTIISMDSTEFS</sequence>
<evidence type="ECO:0000256" key="2">
    <source>
        <dbReference type="ARBA" id="ARBA00022771"/>
    </source>
</evidence>
<dbReference type="InterPro" id="IPR000197">
    <property type="entry name" value="Znf_TAZ"/>
</dbReference>
<evidence type="ECO:0000256" key="5">
    <source>
        <dbReference type="SAM" id="MobiDB-lite"/>
    </source>
</evidence>
<gene>
    <name evidence="7" type="ORF">TNIN_77791</name>
</gene>
<name>A0A8X6WQ84_9ARAC</name>
<dbReference type="AlphaFoldDB" id="A0A8X6WQ84"/>
<protein>
    <recommendedName>
        <fullName evidence="6">TAZ-type domain-containing protein</fullName>
    </recommendedName>
</protein>
<dbReference type="Gene3D" id="1.20.1020.10">
    <property type="entry name" value="TAZ domain"/>
    <property type="match status" value="1"/>
</dbReference>
<feature type="compositionally biased region" description="Polar residues" evidence="5">
    <location>
        <begin position="192"/>
        <end position="203"/>
    </location>
</feature>